<keyword evidence="7 8" id="KW-0927">Auxin signaling pathway</keyword>
<reference evidence="11" key="2">
    <citation type="submission" date="2017-02" db="EMBL/GenBank/DDBJ databases">
        <title>Sunflower complete genome.</title>
        <authorList>
            <person name="Langlade N."/>
            <person name="Munos S."/>
        </authorList>
    </citation>
    <scope>NUCLEOTIDE SEQUENCE [LARGE SCALE GENOMIC DNA]</scope>
    <source>
        <tissue evidence="11">Leaves</tissue>
    </source>
</reference>
<gene>
    <name evidence="11" type="ORF">HannXRQ_Chr09g0243951</name>
    <name evidence="10" type="ORF">HanXRQr2_Chr09g0368111</name>
</gene>
<dbReference type="SMR" id="A0A251TS40"/>
<dbReference type="EMBL" id="CM007898">
    <property type="protein sequence ID" value="OTG13947.1"/>
    <property type="molecule type" value="Genomic_DNA"/>
</dbReference>
<dbReference type="STRING" id="4232.A0A251TS40"/>
<accession>A0A251TS40</accession>
<evidence type="ECO:0000256" key="4">
    <source>
        <dbReference type="ARBA" id="ARBA00023015"/>
    </source>
</evidence>
<dbReference type="PANTHER" id="PTHR31734">
    <property type="entry name" value="AUXIN-RESPONSIVE PROTEIN IAA17"/>
    <property type="match status" value="1"/>
</dbReference>
<organism evidence="11 12">
    <name type="scientific">Helianthus annuus</name>
    <name type="common">Common sunflower</name>
    <dbReference type="NCBI Taxonomy" id="4232"/>
    <lineage>
        <taxon>Eukaryota</taxon>
        <taxon>Viridiplantae</taxon>
        <taxon>Streptophyta</taxon>
        <taxon>Embryophyta</taxon>
        <taxon>Tracheophyta</taxon>
        <taxon>Spermatophyta</taxon>
        <taxon>Magnoliopsida</taxon>
        <taxon>eudicotyledons</taxon>
        <taxon>Gunneridae</taxon>
        <taxon>Pentapetalae</taxon>
        <taxon>asterids</taxon>
        <taxon>campanulids</taxon>
        <taxon>Asterales</taxon>
        <taxon>Asteraceae</taxon>
        <taxon>Asteroideae</taxon>
        <taxon>Heliantheae alliance</taxon>
        <taxon>Heliantheae</taxon>
        <taxon>Helianthus</taxon>
    </lineage>
</organism>
<reference evidence="10 12" key="1">
    <citation type="journal article" date="2017" name="Nature">
        <title>The sunflower genome provides insights into oil metabolism, flowering and Asterid evolution.</title>
        <authorList>
            <person name="Badouin H."/>
            <person name="Gouzy J."/>
            <person name="Grassa C.J."/>
            <person name="Murat F."/>
            <person name="Staton S.E."/>
            <person name="Cottret L."/>
            <person name="Lelandais-Briere C."/>
            <person name="Owens G.L."/>
            <person name="Carrere S."/>
            <person name="Mayjonade B."/>
            <person name="Legrand L."/>
            <person name="Gill N."/>
            <person name="Kane N.C."/>
            <person name="Bowers J.E."/>
            <person name="Hubner S."/>
            <person name="Bellec A."/>
            <person name="Berard A."/>
            <person name="Berges H."/>
            <person name="Blanchet N."/>
            <person name="Boniface M.C."/>
            <person name="Brunel D."/>
            <person name="Catrice O."/>
            <person name="Chaidir N."/>
            <person name="Claudel C."/>
            <person name="Donnadieu C."/>
            <person name="Faraut T."/>
            <person name="Fievet G."/>
            <person name="Helmstetter N."/>
            <person name="King M."/>
            <person name="Knapp S.J."/>
            <person name="Lai Z."/>
            <person name="Le Paslier M.C."/>
            <person name="Lippi Y."/>
            <person name="Lorenzon L."/>
            <person name="Mandel J.R."/>
            <person name="Marage G."/>
            <person name="Marchand G."/>
            <person name="Marquand E."/>
            <person name="Bret-Mestries E."/>
            <person name="Morien E."/>
            <person name="Nambeesan S."/>
            <person name="Nguyen T."/>
            <person name="Pegot-Espagnet P."/>
            <person name="Pouilly N."/>
            <person name="Raftis F."/>
            <person name="Sallet E."/>
            <person name="Schiex T."/>
            <person name="Thomas J."/>
            <person name="Vandecasteele C."/>
            <person name="Vares D."/>
            <person name="Vear F."/>
            <person name="Vautrin S."/>
            <person name="Crespi M."/>
            <person name="Mangin B."/>
            <person name="Burke J.M."/>
            <person name="Salse J."/>
            <person name="Munos S."/>
            <person name="Vincourt P."/>
            <person name="Rieseberg L.H."/>
            <person name="Langlade N.B."/>
        </authorList>
    </citation>
    <scope>NUCLEOTIDE SEQUENCE [LARGE SCALE GENOMIC DNA]</scope>
    <source>
        <strain evidence="12">cv. SF193</strain>
        <tissue evidence="10">Leaves</tissue>
    </source>
</reference>
<reference evidence="10" key="3">
    <citation type="submission" date="2020-06" db="EMBL/GenBank/DDBJ databases">
        <title>Helianthus annuus Genome sequencing and assembly Release 2.</title>
        <authorList>
            <person name="Gouzy J."/>
            <person name="Langlade N."/>
            <person name="Munos S."/>
        </authorList>
    </citation>
    <scope>NUCLEOTIDE SEQUENCE</scope>
    <source>
        <tissue evidence="10">Leaves</tissue>
    </source>
</reference>
<comment type="subcellular location">
    <subcellularLocation>
        <location evidence="1 8">Nucleus</location>
    </subcellularLocation>
</comment>
<dbReference type="InterPro" id="IPR053793">
    <property type="entry name" value="PB1-like"/>
</dbReference>
<protein>
    <recommendedName>
        <fullName evidence="8">Auxin-responsive protein</fullName>
    </recommendedName>
</protein>
<comment type="similarity">
    <text evidence="2 8">Belongs to the Aux/IAA family.</text>
</comment>
<dbReference type="EMBL" id="MNCJ02000324">
    <property type="protein sequence ID" value="KAF5789185.1"/>
    <property type="molecule type" value="Genomic_DNA"/>
</dbReference>
<sequence length="211" mass="23644">MELELALSLSSSASSSSSCFSHFDLNNYSYGNVEAKEVFECLKMHPLKKMKKPCINSDAYNGFHVPQTLPLLFCNKSNQEHDVNDDAINDVESTFIFINHKTKGEENGVVGWPPVKSSRKTLCHRGGWGGGSKSTYVKVQMEGDGIARKINLNLHHSYNTLVHTLAQMFGKCNEDVKLTYQDKEGDWLLAGDVPWGSFVENVKRLKLVKKT</sequence>
<evidence type="ECO:0000313" key="11">
    <source>
        <dbReference type="EMBL" id="OTG13947.1"/>
    </source>
</evidence>
<evidence type="ECO:0000256" key="2">
    <source>
        <dbReference type="ARBA" id="ARBA00006728"/>
    </source>
</evidence>
<keyword evidence="4 8" id="KW-0805">Transcription regulation</keyword>
<name>A0A251TS40_HELAN</name>
<comment type="subunit">
    <text evidence="8">Homodimers and heterodimers.</text>
</comment>
<dbReference type="Pfam" id="PF02309">
    <property type="entry name" value="AUX_IAA"/>
    <property type="match status" value="2"/>
</dbReference>
<evidence type="ECO:0000313" key="10">
    <source>
        <dbReference type="EMBL" id="KAF5789185.1"/>
    </source>
</evidence>
<evidence type="ECO:0000256" key="8">
    <source>
        <dbReference type="RuleBase" id="RU004549"/>
    </source>
</evidence>
<evidence type="ECO:0000259" key="9">
    <source>
        <dbReference type="PROSITE" id="PS51745"/>
    </source>
</evidence>
<evidence type="ECO:0000256" key="5">
    <source>
        <dbReference type="ARBA" id="ARBA00023163"/>
    </source>
</evidence>
<dbReference type="Proteomes" id="UP000215914">
    <property type="component" value="Chromosome 9"/>
</dbReference>
<dbReference type="InterPro" id="IPR033389">
    <property type="entry name" value="AUX/IAA_dom"/>
</dbReference>
<keyword evidence="3 8" id="KW-0678">Repressor</keyword>
<evidence type="ECO:0000313" key="12">
    <source>
        <dbReference type="Proteomes" id="UP000215914"/>
    </source>
</evidence>
<dbReference type="Gramene" id="mRNA:HanXRQr2_Chr09g0368111">
    <property type="protein sequence ID" value="mRNA:HanXRQr2_Chr09g0368111"/>
    <property type="gene ID" value="HanXRQr2_Chr09g0368111"/>
</dbReference>
<dbReference type="InterPro" id="IPR003311">
    <property type="entry name" value="AUX_IAA"/>
</dbReference>
<dbReference type="InParanoid" id="A0A251TS40"/>
<dbReference type="OrthoDB" id="778717at2759"/>
<evidence type="ECO:0000256" key="3">
    <source>
        <dbReference type="ARBA" id="ARBA00022491"/>
    </source>
</evidence>
<evidence type="ECO:0000256" key="6">
    <source>
        <dbReference type="ARBA" id="ARBA00023242"/>
    </source>
</evidence>
<proteinExistence type="inferred from homology"/>
<dbReference type="GO" id="GO:0009734">
    <property type="term" value="P:auxin-activated signaling pathway"/>
    <property type="evidence" value="ECO:0007669"/>
    <property type="project" value="UniProtKB-UniRule"/>
</dbReference>
<evidence type="ECO:0000256" key="7">
    <source>
        <dbReference type="ARBA" id="ARBA00023294"/>
    </source>
</evidence>
<dbReference type="SUPFAM" id="SSF54277">
    <property type="entry name" value="CAD &amp; PB1 domains"/>
    <property type="match status" value="1"/>
</dbReference>
<dbReference type="GO" id="GO:0005634">
    <property type="term" value="C:nucleus"/>
    <property type="evidence" value="ECO:0007669"/>
    <property type="project" value="UniProtKB-SubCell"/>
</dbReference>
<dbReference type="Gene3D" id="3.10.20.90">
    <property type="entry name" value="Phosphatidylinositol 3-kinase Catalytic Subunit, Chain A, domain 1"/>
    <property type="match status" value="1"/>
</dbReference>
<dbReference type="FunCoup" id="A0A251TS40">
    <property type="interactions" value="322"/>
</dbReference>
<keyword evidence="6 8" id="KW-0539">Nucleus</keyword>
<dbReference type="PANTHER" id="PTHR31734:SF38">
    <property type="entry name" value="AUXIN-RESPONSIVE PROTEIN IAA29"/>
    <property type="match status" value="1"/>
</dbReference>
<feature type="domain" description="PB1" evidence="9">
    <location>
        <begin position="134"/>
        <end position="211"/>
    </location>
</feature>
<dbReference type="AlphaFoldDB" id="A0A251TS40"/>
<evidence type="ECO:0000256" key="1">
    <source>
        <dbReference type="ARBA" id="ARBA00004123"/>
    </source>
</evidence>
<dbReference type="GO" id="GO:0006355">
    <property type="term" value="P:regulation of DNA-templated transcription"/>
    <property type="evidence" value="ECO:0007669"/>
    <property type="project" value="InterPro"/>
</dbReference>
<dbReference type="OMA" id="RKKLCHQ"/>
<keyword evidence="12" id="KW-1185">Reference proteome</keyword>
<comment type="function">
    <text evidence="8">Aux/IAA proteins are short-lived transcriptional factors that function as repressors of early auxin response genes at low auxin concentrations.</text>
</comment>
<dbReference type="PROSITE" id="PS51745">
    <property type="entry name" value="PB1"/>
    <property type="match status" value="1"/>
</dbReference>
<keyword evidence="5 8" id="KW-0804">Transcription</keyword>